<evidence type="ECO:0000313" key="5">
    <source>
        <dbReference type="Proteomes" id="UP000544331"/>
    </source>
</evidence>
<protein>
    <submittedName>
        <fullName evidence="4">Ribonuclease H</fullName>
    </submittedName>
</protein>
<keyword evidence="5" id="KW-1185">Reference proteome</keyword>
<comment type="caution">
    <text evidence="4">The sequence shown here is derived from an EMBL/GenBank/DDBJ whole genome shotgun (WGS) entry which is preliminary data.</text>
</comment>
<feature type="domain" description="CCHC-type" evidence="3">
    <location>
        <begin position="425"/>
        <end position="440"/>
    </location>
</feature>
<evidence type="ECO:0000256" key="1">
    <source>
        <dbReference type="PROSITE-ProRule" id="PRU00047"/>
    </source>
</evidence>
<keyword evidence="1" id="KW-0479">Metal-binding</keyword>
<accession>A0A8H6DBX9</accession>
<feature type="compositionally biased region" description="Basic and acidic residues" evidence="2">
    <location>
        <begin position="1"/>
        <end position="18"/>
    </location>
</feature>
<feature type="compositionally biased region" description="Low complexity" evidence="2">
    <location>
        <begin position="82"/>
        <end position="108"/>
    </location>
</feature>
<dbReference type="SUPFAM" id="SSF57756">
    <property type="entry name" value="Retrovirus zinc finger-like domains"/>
    <property type="match status" value="1"/>
</dbReference>
<dbReference type="EMBL" id="JAAOAN010000315">
    <property type="protein sequence ID" value="KAF5711149.1"/>
    <property type="molecule type" value="Genomic_DNA"/>
</dbReference>
<dbReference type="PROSITE" id="PS50158">
    <property type="entry name" value="ZF_CCHC"/>
    <property type="match status" value="1"/>
</dbReference>
<dbReference type="GO" id="GO:0008270">
    <property type="term" value="F:zinc ion binding"/>
    <property type="evidence" value="ECO:0007669"/>
    <property type="project" value="UniProtKB-KW"/>
</dbReference>
<feature type="region of interest" description="Disordered" evidence="2">
    <location>
        <begin position="612"/>
        <end position="640"/>
    </location>
</feature>
<proteinExistence type="predicted"/>
<evidence type="ECO:0000313" key="4">
    <source>
        <dbReference type="EMBL" id="KAF5711149.1"/>
    </source>
</evidence>
<name>A0A8H6DBX9_9HYPO</name>
<evidence type="ECO:0000256" key="2">
    <source>
        <dbReference type="SAM" id="MobiDB-lite"/>
    </source>
</evidence>
<feature type="region of interest" description="Disordered" evidence="2">
    <location>
        <begin position="35"/>
        <end position="116"/>
    </location>
</feature>
<dbReference type="InterPro" id="IPR036875">
    <property type="entry name" value="Znf_CCHC_sf"/>
</dbReference>
<organism evidence="4 5">
    <name type="scientific">Fusarium mundagurra</name>
    <dbReference type="NCBI Taxonomy" id="1567541"/>
    <lineage>
        <taxon>Eukaryota</taxon>
        <taxon>Fungi</taxon>
        <taxon>Dikarya</taxon>
        <taxon>Ascomycota</taxon>
        <taxon>Pezizomycotina</taxon>
        <taxon>Sordariomycetes</taxon>
        <taxon>Hypocreomycetidae</taxon>
        <taxon>Hypocreales</taxon>
        <taxon>Nectriaceae</taxon>
        <taxon>Fusarium</taxon>
        <taxon>Fusarium fujikuroi species complex</taxon>
    </lineage>
</organism>
<dbReference type="AlphaFoldDB" id="A0A8H6DBX9"/>
<evidence type="ECO:0000259" key="3">
    <source>
        <dbReference type="PROSITE" id="PS50158"/>
    </source>
</evidence>
<dbReference type="InterPro" id="IPR021109">
    <property type="entry name" value="Peptidase_aspartic_dom_sf"/>
</dbReference>
<reference evidence="4 5" key="1">
    <citation type="submission" date="2020-05" db="EMBL/GenBank/DDBJ databases">
        <title>Identification and distribution of gene clusters putatively required for synthesis of sphingolipid metabolism inhibitors in phylogenetically diverse species of the filamentous fungus Fusarium.</title>
        <authorList>
            <person name="Kim H.-S."/>
            <person name="Busman M."/>
            <person name="Brown D.W."/>
            <person name="Divon H."/>
            <person name="Uhlig S."/>
            <person name="Proctor R.H."/>
        </authorList>
    </citation>
    <scope>NUCLEOTIDE SEQUENCE [LARGE SCALE GENOMIC DNA]</scope>
    <source>
        <strain evidence="4 5">NRRL 66235</strain>
    </source>
</reference>
<feature type="region of interest" description="Disordered" evidence="2">
    <location>
        <begin position="1"/>
        <end position="22"/>
    </location>
</feature>
<dbReference type="Proteomes" id="UP000544331">
    <property type="component" value="Unassembled WGS sequence"/>
</dbReference>
<gene>
    <name evidence="4" type="ORF">FMUND_9119</name>
</gene>
<dbReference type="GO" id="GO:0003676">
    <property type="term" value="F:nucleic acid binding"/>
    <property type="evidence" value="ECO:0007669"/>
    <property type="project" value="InterPro"/>
</dbReference>
<dbReference type="InterPro" id="IPR001878">
    <property type="entry name" value="Znf_CCHC"/>
</dbReference>
<dbReference type="OrthoDB" id="5101389at2759"/>
<sequence>MNFDGGREVTLERDREHNNNLNPARELSSFIIIHSPRPPNETPLPSFPSPAPAIHQAQDSHPMSKVPGEGSTSEITRSSFVTPTQATTSAFTTPRTPSPEISSSDSSPYVEHPPADVLPNSTRVFDPARLTSVASSSPDFAEVPEERTELNISGTGTFRDMMSTTGRGEIFFSGKQEDCKPRIFLIAPEEQELENTFLIQAFHKYLRGKALRWFEEERLGEKTFEEIALQFEEKFCKPNTAEDSALIAEAHQISRAAGESLRTFVDRTGKLYHRMPPNYRQTLLTSFILRMNDKDKDQRLQERIQDRLYSRNKWNNGVADPSLTFDDVRNVIWDCRNAASETLQPFGEEGDKTEQENSNKMLIDSNHEMARLTSELARVILPTVRGNNYYANNDNRNGNTQNYTGNNAGPVPMGTRERDPEMTLCFNCGLWGHMMPQCREPRDNEKIRYNRDNWQENARTLMSRRRAELNNLANRGRQPAAAKTAMMGMMRPRLPTGYRQRPNDQLATNTPWQREGTNFARQEDRCPAPWRYDEESPGESSADINGAVPWRYDEIYPGQSLGLPWTVSTPTAESLEIDDSGRGTVPPGQKRIDASSRQVMALTTDQLAVNAATHGTEKTQPKPKNAAGIDKGKGRAKKTPMGDEQLKILADAAARQLQENADRATGGTLADAESPRVVELGDDEQPLPSQTQPADTEMTADIAREEFEKMLPRLQPHLERLRLQDDHGRVVPTAEKKPRHDLEKIRATDEYQVPPFEIGQHLKNDTIQISMLQLLQIAPSIRQQLSRLMQCRRRAKGTKTREAIVNTLGPFRALMEPAFAAELEREYNEGDQTCGSLAQPRMSGNTTMWHDTASPEESVPNTLGYISGYLSGHHTDAILLDGGSVVNLVNQNFMIKSGLRPVRLTQAEPIRLANDEIAHVTEFVMLEVVVAKVMCHLSAYVMKGHEDWDLLVGRPWLRRVKAVEHHHKEKLIITGFKGRTAVVDITPSPRHTERIEDHGKDTTEAMADLAEPEYEELIYVDDDAEIENEVEDILADIHRIIQRETDAHHVAGN</sequence>
<feature type="compositionally biased region" description="Polar residues" evidence="2">
    <location>
        <begin position="70"/>
        <end position="81"/>
    </location>
</feature>
<dbReference type="CDD" id="cd00303">
    <property type="entry name" value="retropepsin_like"/>
    <property type="match status" value="1"/>
</dbReference>
<feature type="compositionally biased region" description="Pro residues" evidence="2">
    <location>
        <begin position="36"/>
        <end position="51"/>
    </location>
</feature>
<keyword evidence="1" id="KW-0863">Zinc-finger</keyword>
<dbReference type="Gene3D" id="2.40.70.10">
    <property type="entry name" value="Acid Proteases"/>
    <property type="match status" value="1"/>
</dbReference>
<keyword evidence="1" id="KW-0862">Zinc</keyword>